<evidence type="ECO:0000313" key="2">
    <source>
        <dbReference type="EMBL" id="HIY61338.1"/>
    </source>
</evidence>
<sequence length="323" mass="36384">MLKRIELHNHSLESDGRMSVSELVSWLVSNRITAFSLTDHNTVSGLPVLKKLQEEDPVFEYLNGYELTSWYGHILCQNVSGYIPWDDCDRENGDVLFDRVHAQGGLAGIAHPVSFPHPVSNGLRFEFLIHDWSKVDFIEIINNSHPAFPDNGKGIRYWEDRFLKGYAQGVCPAPVSGMDLHTPMDMNRTHTTWMELDDSLLLAPLRVQLDAAVKQNRTIVSNGPVLLYERKGDLLSLQTDLKTDERIQGMPEETPFLLSLRSPSASYFRRLQGHADLSLSACGIGSSEPIVLKLYPGYARPEETERLLPSCIRACLPQAQSIR</sequence>
<evidence type="ECO:0000313" key="3">
    <source>
        <dbReference type="Proteomes" id="UP000824007"/>
    </source>
</evidence>
<protein>
    <submittedName>
        <fullName evidence="2">CehA/McbA family metallohydrolase</fullName>
    </submittedName>
</protein>
<dbReference type="SUPFAM" id="SSF89550">
    <property type="entry name" value="PHP domain-like"/>
    <property type="match status" value="1"/>
</dbReference>
<feature type="domain" description="Polymerase/histidinol phosphatase N-terminal" evidence="1">
    <location>
        <begin position="5"/>
        <end position="71"/>
    </location>
</feature>
<dbReference type="NCBIfam" id="NF038032">
    <property type="entry name" value="CehA_McbA_metalo"/>
    <property type="match status" value="1"/>
</dbReference>
<dbReference type="PANTHER" id="PTHR42924:SF3">
    <property type="entry name" value="POLYMERASE_HISTIDINOL PHOSPHATASE N-TERMINAL DOMAIN-CONTAINING PROTEIN"/>
    <property type="match status" value="1"/>
</dbReference>
<dbReference type="EMBL" id="DXDD01000143">
    <property type="protein sequence ID" value="HIY61338.1"/>
    <property type="molecule type" value="Genomic_DNA"/>
</dbReference>
<dbReference type="SMART" id="SM00481">
    <property type="entry name" value="POLIIIAc"/>
    <property type="match status" value="1"/>
</dbReference>
<reference evidence="2" key="1">
    <citation type="journal article" date="2021" name="PeerJ">
        <title>Extensive microbial diversity within the chicken gut microbiome revealed by metagenomics and culture.</title>
        <authorList>
            <person name="Gilroy R."/>
            <person name="Ravi A."/>
            <person name="Getino M."/>
            <person name="Pursley I."/>
            <person name="Horton D.L."/>
            <person name="Alikhan N.F."/>
            <person name="Baker D."/>
            <person name="Gharbi K."/>
            <person name="Hall N."/>
            <person name="Watson M."/>
            <person name="Adriaenssens E.M."/>
            <person name="Foster-Nyarko E."/>
            <person name="Jarju S."/>
            <person name="Secka A."/>
            <person name="Antonio M."/>
            <person name="Oren A."/>
            <person name="Chaudhuri R.R."/>
            <person name="La Ragione R."/>
            <person name="Hildebrand F."/>
            <person name="Pallen M.J."/>
        </authorList>
    </citation>
    <scope>NUCLEOTIDE SEQUENCE</scope>
    <source>
        <strain evidence="2">ChiSxjej3B15-24422</strain>
    </source>
</reference>
<comment type="caution">
    <text evidence="2">The sequence shown here is derived from an EMBL/GenBank/DDBJ whole genome shotgun (WGS) entry which is preliminary data.</text>
</comment>
<reference evidence="2" key="2">
    <citation type="submission" date="2021-04" db="EMBL/GenBank/DDBJ databases">
        <authorList>
            <person name="Gilroy R."/>
        </authorList>
    </citation>
    <scope>NUCLEOTIDE SEQUENCE</scope>
    <source>
        <strain evidence="2">ChiSxjej3B15-24422</strain>
    </source>
</reference>
<dbReference type="GO" id="GO:0004534">
    <property type="term" value="F:5'-3' RNA exonuclease activity"/>
    <property type="evidence" value="ECO:0007669"/>
    <property type="project" value="TreeGrafter"/>
</dbReference>
<dbReference type="AlphaFoldDB" id="A0A9D1YS04"/>
<dbReference type="PANTHER" id="PTHR42924">
    <property type="entry name" value="EXONUCLEASE"/>
    <property type="match status" value="1"/>
</dbReference>
<accession>A0A9D1YS04</accession>
<organism evidence="2 3">
    <name type="scientific">Candidatus Eisenbergiella pullistercoris</name>
    <dbReference type="NCBI Taxonomy" id="2838555"/>
    <lineage>
        <taxon>Bacteria</taxon>
        <taxon>Bacillati</taxon>
        <taxon>Bacillota</taxon>
        <taxon>Clostridia</taxon>
        <taxon>Lachnospirales</taxon>
        <taxon>Lachnospiraceae</taxon>
        <taxon>Eisenbergiella</taxon>
    </lineage>
</organism>
<dbReference type="GO" id="GO:0035312">
    <property type="term" value="F:5'-3' DNA exonuclease activity"/>
    <property type="evidence" value="ECO:0007669"/>
    <property type="project" value="TreeGrafter"/>
</dbReference>
<dbReference type="Proteomes" id="UP000824007">
    <property type="component" value="Unassembled WGS sequence"/>
</dbReference>
<dbReference type="InterPro" id="IPR052018">
    <property type="entry name" value="PHP_domain"/>
</dbReference>
<proteinExistence type="predicted"/>
<evidence type="ECO:0000259" key="1">
    <source>
        <dbReference type="SMART" id="SM00481"/>
    </source>
</evidence>
<dbReference type="InterPro" id="IPR016195">
    <property type="entry name" value="Pol/histidinol_Pase-like"/>
</dbReference>
<dbReference type="Gene3D" id="3.20.20.140">
    <property type="entry name" value="Metal-dependent hydrolases"/>
    <property type="match status" value="1"/>
</dbReference>
<dbReference type="InterPro" id="IPR003141">
    <property type="entry name" value="Pol/His_phosphatase_N"/>
</dbReference>
<name>A0A9D1YS04_9FIRM</name>
<gene>
    <name evidence="2" type="ORF">H9831_11785</name>
</gene>